<dbReference type="Proteomes" id="UP001059934">
    <property type="component" value="Chromosome"/>
</dbReference>
<proteinExistence type="predicted"/>
<accession>A0ABY5TLK4</accession>
<keyword evidence="4" id="KW-1185">Reference proteome</keyword>
<protein>
    <submittedName>
        <fullName evidence="3">DUF3014 domain-containing protein</fullName>
    </submittedName>
</protein>
<sequence length="281" mass="31302">MNREPKKTGSNNLAFIAGTLISAVIIVVVLFKIQSTPEYDPELIAIPEPVTEAVTAPPVIPEAVIPEALAPEPQPEPETNSVSTPPPLPELDNSDDFIRERLLLISNKIEFVKWIKTDDLLRRTASYADGLSNGVMLTKIFPLSAPEGKFATHSSDGTIWLNAGNYERYDRTINTLTSLPMDKMAKMFHFTRPLLENAFSEMGYNPRQMDGIILQAIDVILATPIVVEPIRLTRDSVVYKFADSELESQLPLQKQLLRTGPENTKRIQQQAEALREALLNP</sequence>
<dbReference type="Pfam" id="PF11219">
    <property type="entry name" value="DUF3014"/>
    <property type="match status" value="1"/>
</dbReference>
<evidence type="ECO:0000313" key="3">
    <source>
        <dbReference type="EMBL" id="UVW34737.1"/>
    </source>
</evidence>
<evidence type="ECO:0000256" key="2">
    <source>
        <dbReference type="SAM" id="Phobius"/>
    </source>
</evidence>
<keyword evidence="2" id="KW-0812">Transmembrane</keyword>
<feature type="region of interest" description="Disordered" evidence="1">
    <location>
        <begin position="70"/>
        <end position="93"/>
    </location>
</feature>
<name>A0ABY5TLK4_9GAMM</name>
<keyword evidence="2" id="KW-1133">Transmembrane helix</keyword>
<evidence type="ECO:0000256" key="1">
    <source>
        <dbReference type="SAM" id="MobiDB-lite"/>
    </source>
</evidence>
<feature type="transmembrane region" description="Helical" evidence="2">
    <location>
        <begin position="12"/>
        <end position="31"/>
    </location>
</feature>
<dbReference type="EMBL" id="CP103416">
    <property type="protein sequence ID" value="UVW34737.1"/>
    <property type="molecule type" value="Genomic_DNA"/>
</dbReference>
<keyword evidence="2" id="KW-0472">Membrane</keyword>
<dbReference type="InterPro" id="IPR021382">
    <property type="entry name" value="DUF3014"/>
</dbReference>
<organism evidence="3 4">
    <name type="scientific">SAR92 clade bacterium H455</name>
    <dbReference type="NCBI Taxonomy" id="2974818"/>
    <lineage>
        <taxon>Bacteria</taxon>
        <taxon>Pseudomonadati</taxon>
        <taxon>Pseudomonadota</taxon>
        <taxon>Gammaproteobacteria</taxon>
        <taxon>Cellvibrionales</taxon>
        <taxon>Porticoccaceae</taxon>
        <taxon>SAR92 clade</taxon>
    </lineage>
</organism>
<evidence type="ECO:0000313" key="4">
    <source>
        <dbReference type="Proteomes" id="UP001059934"/>
    </source>
</evidence>
<gene>
    <name evidence="3" type="ORF">NYF23_12080</name>
</gene>
<reference evidence="3" key="1">
    <citation type="submission" date="2022-08" db="EMBL/GenBank/DDBJ databases">
        <title>Catabolic pathway analysis in culturable SAR92 clade bacteria reveals their overlooked roles in DMSP degradation in coastal seas.</title>
        <authorList>
            <person name="He X."/>
            <person name="Zhang X."/>
            <person name="Zhang Y."/>
        </authorList>
    </citation>
    <scope>NUCLEOTIDE SEQUENCE</scope>
    <source>
        <strain evidence="3">H455</strain>
    </source>
</reference>